<evidence type="ECO:0000256" key="4">
    <source>
        <dbReference type="HAMAP-Rule" id="MF_00213"/>
    </source>
</evidence>
<dbReference type="PANTHER" id="PTHR34535:SF3">
    <property type="entry name" value="HYDROGENASE MATURATION FACTOR HYPA"/>
    <property type="match status" value="1"/>
</dbReference>
<dbReference type="HAMAP" id="MF_00213">
    <property type="entry name" value="HypA_HybF"/>
    <property type="match status" value="1"/>
</dbReference>
<reference evidence="5 6" key="1">
    <citation type="submission" date="2019-03" db="EMBL/GenBank/DDBJ databases">
        <authorList>
            <person name="Kim M.K.M."/>
        </authorList>
    </citation>
    <scope>NUCLEOTIDE SEQUENCE [LARGE SCALE GENOMIC DNA]</scope>
    <source>
        <strain evidence="5 6">18JY21-1</strain>
    </source>
</reference>
<organism evidence="5 6">
    <name type="scientific">Paenibacillus albiflavus</name>
    <dbReference type="NCBI Taxonomy" id="2545760"/>
    <lineage>
        <taxon>Bacteria</taxon>
        <taxon>Bacillati</taxon>
        <taxon>Bacillota</taxon>
        <taxon>Bacilli</taxon>
        <taxon>Bacillales</taxon>
        <taxon>Paenibacillaceae</taxon>
        <taxon>Paenibacillus</taxon>
    </lineage>
</organism>
<accession>A0A4R4EGG2</accession>
<dbReference type="AlphaFoldDB" id="A0A4R4EGG2"/>
<dbReference type="OrthoDB" id="9800361at2"/>
<feature type="binding site" evidence="4">
    <location>
        <position position="95"/>
    </location>
    <ligand>
        <name>Zn(2+)</name>
        <dbReference type="ChEBI" id="CHEBI:29105"/>
    </ligand>
</feature>
<feature type="binding site" evidence="4">
    <location>
        <position position="76"/>
    </location>
    <ligand>
        <name>Zn(2+)</name>
        <dbReference type="ChEBI" id="CHEBI:29105"/>
    </ligand>
</feature>
<dbReference type="Gene3D" id="3.30.2320.80">
    <property type="match status" value="1"/>
</dbReference>
<evidence type="ECO:0000313" key="5">
    <source>
        <dbReference type="EMBL" id="TCZ78240.1"/>
    </source>
</evidence>
<protein>
    <recommendedName>
        <fullName evidence="4">Hydrogenase maturation factor HypA</fullName>
    </recommendedName>
</protein>
<comment type="caution">
    <text evidence="5">The sequence shown here is derived from an EMBL/GenBank/DDBJ whole genome shotgun (WGS) entry which is preliminary data.</text>
</comment>
<dbReference type="PANTHER" id="PTHR34535">
    <property type="entry name" value="HYDROGENASE MATURATION FACTOR HYPA"/>
    <property type="match status" value="1"/>
</dbReference>
<dbReference type="GO" id="GO:0008270">
    <property type="term" value="F:zinc ion binding"/>
    <property type="evidence" value="ECO:0007669"/>
    <property type="project" value="UniProtKB-UniRule"/>
</dbReference>
<proteinExistence type="inferred from homology"/>
<evidence type="ECO:0000256" key="3">
    <source>
        <dbReference type="ARBA" id="ARBA00022833"/>
    </source>
</evidence>
<dbReference type="GO" id="GO:0016151">
    <property type="term" value="F:nickel cation binding"/>
    <property type="evidence" value="ECO:0007669"/>
    <property type="project" value="UniProtKB-UniRule"/>
</dbReference>
<evidence type="ECO:0000256" key="1">
    <source>
        <dbReference type="ARBA" id="ARBA00022596"/>
    </source>
</evidence>
<dbReference type="Pfam" id="PF01155">
    <property type="entry name" value="HypA"/>
    <property type="match status" value="1"/>
</dbReference>
<dbReference type="PIRSF" id="PIRSF004761">
    <property type="entry name" value="Hydrgn_mat_HypA"/>
    <property type="match status" value="1"/>
</dbReference>
<feature type="binding site" evidence="4">
    <location>
        <position position="92"/>
    </location>
    <ligand>
        <name>Zn(2+)</name>
        <dbReference type="ChEBI" id="CHEBI:29105"/>
    </ligand>
</feature>
<dbReference type="EMBL" id="SKFG01000006">
    <property type="protein sequence ID" value="TCZ78240.1"/>
    <property type="molecule type" value="Genomic_DNA"/>
</dbReference>
<name>A0A4R4EGG2_9BACL</name>
<keyword evidence="6" id="KW-1185">Reference proteome</keyword>
<feature type="binding site" evidence="4">
    <location>
        <position position="2"/>
    </location>
    <ligand>
        <name>Ni(2+)</name>
        <dbReference type="ChEBI" id="CHEBI:49786"/>
    </ligand>
</feature>
<dbReference type="Proteomes" id="UP000295418">
    <property type="component" value="Unassembled WGS sequence"/>
</dbReference>
<keyword evidence="3 4" id="KW-0862">Zinc</keyword>
<keyword evidence="1 4" id="KW-0533">Nickel</keyword>
<keyword evidence="2 4" id="KW-0479">Metal-binding</keyword>
<comment type="similarity">
    <text evidence="4">Belongs to the HypA/HybF family.</text>
</comment>
<comment type="function">
    <text evidence="4">Involved in the maturation of [NiFe] hydrogenases. Required for nickel insertion into the metal center of the hydrogenase.</text>
</comment>
<dbReference type="GO" id="GO:0051604">
    <property type="term" value="P:protein maturation"/>
    <property type="evidence" value="ECO:0007669"/>
    <property type="project" value="InterPro"/>
</dbReference>
<sequence>MHELALMGDILALVETDARKRDLATINSITLVVGVLSNAMPDALMMAFDMFKAQQHTMLADTAVLEIQVEEASAYCPHCGITYAPVHRIAICPDCSLPGGQLTAGQTFQVEAYEGS</sequence>
<gene>
    <name evidence="4" type="primary">hypA</name>
    <name evidence="5" type="ORF">E0485_08950</name>
</gene>
<dbReference type="InterPro" id="IPR000688">
    <property type="entry name" value="HypA/HybF"/>
</dbReference>
<dbReference type="RefSeq" id="WP_132417677.1">
    <property type="nucleotide sequence ID" value="NZ_SKFG01000006.1"/>
</dbReference>
<evidence type="ECO:0000313" key="6">
    <source>
        <dbReference type="Proteomes" id="UP000295418"/>
    </source>
</evidence>
<feature type="binding site" evidence="4">
    <location>
        <position position="79"/>
    </location>
    <ligand>
        <name>Zn(2+)</name>
        <dbReference type="ChEBI" id="CHEBI:29105"/>
    </ligand>
</feature>
<evidence type="ECO:0000256" key="2">
    <source>
        <dbReference type="ARBA" id="ARBA00022723"/>
    </source>
</evidence>